<evidence type="ECO:0000313" key="1">
    <source>
        <dbReference type="EMBL" id="SDZ81678.1"/>
    </source>
</evidence>
<keyword evidence="2" id="KW-1185">Reference proteome</keyword>
<evidence type="ECO:0000313" key="2">
    <source>
        <dbReference type="Proteomes" id="UP000198584"/>
    </source>
</evidence>
<gene>
    <name evidence="1" type="ORF">SAMN05421743_101307</name>
</gene>
<organism evidence="1 2">
    <name type="scientific">Thalassobacillus cyri</name>
    <dbReference type="NCBI Taxonomy" id="571932"/>
    <lineage>
        <taxon>Bacteria</taxon>
        <taxon>Bacillati</taxon>
        <taxon>Bacillota</taxon>
        <taxon>Bacilli</taxon>
        <taxon>Bacillales</taxon>
        <taxon>Bacillaceae</taxon>
        <taxon>Thalassobacillus</taxon>
    </lineage>
</organism>
<sequence>MVSYLNYISEGIEEGADIPWRMQNKMEEVPKPDLARGEEV</sequence>
<dbReference type="Proteomes" id="UP000198584">
    <property type="component" value="Unassembled WGS sequence"/>
</dbReference>
<proteinExistence type="predicted"/>
<dbReference type="EMBL" id="FNQR01000001">
    <property type="protein sequence ID" value="SDZ81678.1"/>
    <property type="molecule type" value="Genomic_DNA"/>
</dbReference>
<accession>A0A1H3W5V6</accession>
<dbReference type="AlphaFoldDB" id="A0A1H3W5V6"/>
<reference evidence="1 2" key="1">
    <citation type="submission" date="2016-10" db="EMBL/GenBank/DDBJ databases">
        <authorList>
            <person name="de Groot N.N."/>
        </authorList>
    </citation>
    <scope>NUCLEOTIDE SEQUENCE [LARGE SCALE GENOMIC DNA]</scope>
    <source>
        <strain evidence="1 2">CCM7597</strain>
    </source>
</reference>
<protein>
    <submittedName>
        <fullName evidence="1">Uncharacterized protein</fullName>
    </submittedName>
</protein>
<dbReference type="STRING" id="571932.SAMN05421743_101307"/>
<name>A0A1H3W5V6_9BACI</name>